<dbReference type="Gene3D" id="1.10.150.240">
    <property type="entry name" value="Putative phosphatase, domain 2"/>
    <property type="match status" value="1"/>
</dbReference>
<dbReference type="InterPro" id="IPR023198">
    <property type="entry name" value="PGP-like_dom2"/>
</dbReference>
<gene>
    <name evidence="1" type="ORF">PTTT1_LOCUS11436</name>
</gene>
<dbReference type="InterPro" id="IPR036412">
    <property type="entry name" value="HAD-like_sf"/>
</dbReference>
<organism evidence="1">
    <name type="scientific">Phaeodactylum tricornutum</name>
    <name type="common">Diatom</name>
    <dbReference type="NCBI Taxonomy" id="2850"/>
    <lineage>
        <taxon>Eukaryota</taxon>
        <taxon>Sar</taxon>
        <taxon>Stramenopiles</taxon>
        <taxon>Ochrophyta</taxon>
        <taxon>Bacillariophyta</taxon>
        <taxon>Bacillariophyceae</taxon>
        <taxon>Bacillariophycidae</taxon>
        <taxon>Naviculales</taxon>
        <taxon>Phaeodactylaceae</taxon>
        <taxon>Phaeodactylum</taxon>
    </lineage>
</organism>
<dbReference type="PANTHER" id="PTHR18901">
    <property type="entry name" value="2-DEOXYGLUCOSE-6-PHOSPHATE PHOSPHATASE 2"/>
    <property type="match status" value="1"/>
</dbReference>
<dbReference type="Pfam" id="PF00702">
    <property type="entry name" value="Hydrolase"/>
    <property type="match status" value="1"/>
</dbReference>
<reference evidence="1" key="1">
    <citation type="submission" date="2022-02" db="EMBL/GenBank/DDBJ databases">
        <authorList>
            <person name="Giguere J D."/>
        </authorList>
    </citation>
    <scope>NUCLEOTIDE SEQUENCE</scope>
    <source>
        <strain evidence="1">CCAP 1055/1</strain>
    </source>
</reference>
<sequence length="267" mass="29405">MVVESSELDKPATRIKAVLFDLDGTLLDTEALSDKAILEVLGPSLVPARVWKECQEDNVRMPWELKKQLLGLRGSEWAPKVIKYAHEKWNVPLDDTRTAMTVQGLWNGWEEALNRLCEEVEACPGAAELVTQLARVGLPMALATSSRQSAVDKKRKRHGTMFQHIQAIVPGDHPAVQNGKPAPDIYLEAARQLGVDPTECLVFEDALSGVRSGKAAGCTVVAVPDPRFSSEEKQAFQDEADVVVSSLWDFDGRRWGIDVHLAKRTAG</sequence>
<dbReference type="SFLD" id="SFLDS00003">
    <property type="entry name" value="Haloacid_Dehalogenase"/>
    <property type="match status" value="1"/>
</dbReference>
<evidence type="ECO:0000313" key="1">
    <source>
        <dbReference type="EMBL" id="CAG9279859.1"/>
    </source>
</evidence>
<dbReference type="Gene3D" id="3.40.50.1000">
    <property type="entry name" value="HAD superfamily/HAD-like"/>
    <property type="match status" value="1"/>
</dbReference>
<protein>
    <submittedName>
        <fullName evidence="1">Uncharacterized protein</fullName>
    </submittedName>
</protein>
<accession>A0A8J9X204</accession>
<dbReference type="PRINTS" id="PR00413">
    <property type="entry name" value="HADHALOGNASE"/>
</dbReference>
<dbReference type="EMBL" id="OU594953">
    <property type="protein sequence ID" value="CAG9279859.1"/>
    <property type="molecule type" value="Genomic_DNA"/>
</dbReference>
<dbReference type="PANTHER" id="PTHR18901:SF38">
    <property type="entry name" value="PSEUDOURIDINE-5'-PHOSPHATASE"/>
    <property type="match status" value="1"/>
</dbReference>
<dbReference type="SUPFAM" id="SSF56784">
    <property type="entry name" value="HAD-like"/>
    <property type="match status" value="1"/>
</dbReference>
<name>A0A8J9X204_PHATR</name>
<dbReference type="GO" id="GO:0016791">
    <property type="term" value="F:phosphatase activity"/>
    <property type="evidence" value="ECO:0007669"/>
    <property type="project" value="TreeGrafter"/>
</dbReference>
<dbReference type="SFLD" id="SFLDG01129">
    <property type="entry name" value="C1.5:_HAD__Beta-PGM__Phosphata"/>
    <property type="match status" value="1"/>
</dbReference>
<proteinExistence type="predicted"/>
<dbReference type="AlphaFoldDB" id="A0A8J9X204"/>
<dbReference type="NCBIfam" id="TIGR01509">
    <property type="entry name" value="HAD-SF-IA-v3"/>
    <property type="match status" value="1"/>
</dbReference>
<dbReference type="Proteomes" id="UP000836788">
    <property type="component" value="Chromosome 12"/>
</dbReference>
<dbReference type="InterPro" id="IPR023214">
    <property type="entry name" value="HAD_sf"/>
</dbReference>
<dbReference type="InterPro" id="IPR006439">
    <property type="entry name" value="HAD-SF_hydro_IA"/>
</dbReference>